<dbReference type="EMBL" id="QBQB01000205">
    <property type="protein sequence ID" value="PUD37387.1"/>
    <property type="molecule type" value="Genomic_DNA"/>
</dbReference>
<evidence type="ECO:0000313" key="2">
    <source>
        <dbReference type="Proteomes" id="UP000244660"/>
    </source>
</evidence>
<gene>
    <name evidence="1" type="ORF">C2R92_07890</name>
</gene>
<name>A0A2T6SKV8_HELPX</name>
<proteinExistence type="predicted"/>
<accession>A0A2T6SKV8</accession>
<comment type="caution">
    <text evidence="1">The sequence shown here is derived from an EMBL/GenBank/DDBJ whole genome shotgun (WGS) entry which is preliminary data.</text>
</comment>
<dbReference type="AlphaFoldDB" id="A0A2T6SKV8"/>
<evidence type="ECO:0000313" key="1">
    <source>
        <dbReference type="EMBL" id="PUD37387.1"/>
    </source>
</evidence>
<reference evidence="1 2" key="1">
    <citation type="submission" date="2018-01" db="EMBL/GenBank/DDBJ databases">
        <title>Helicobacter pylori genome-wide association study shows promise for predicting gastric cancer risk.</title>
        <authorList>
            <person name="Berthenet E."/>
            <person name="Yahara K."/>
            <person name="Thorell K."/>
            <person name="Pascoe B."/>
            <person name="Meric G."/>
            <person name="Mikhail J.M."/>
            <person name="Engstrand L."/>
            <person name="Enroth H."/>
            <person name="Burette A."/>
            <person name="Megraud F."/>
            <person name="Atherton J."/>
            <person name="Smith S."/>
            <person name="Wilkinson T.S."/>
            <person name="Hitchings M.D."/>
            <person name="Falush D."/>
            <person name="Sheppard S.K."/>
        </authorList>
    </citation>
    <scope>NUCLEOTIDE SEQUENCE [LARGE SCALE GENOMIC DNA]</scope>
    <source>
        <strain evidence="1 2">462</strain>
    </source>
</reference>
<sequence>MKPHTTRLSTEVLDNLIRLYLTRHYELQEYNRDFCYLVSDNNGMAVKVELTYKQGTEAPKSIIIDLKMLKSLLVEAVMELKESETMYYRSVATHE</sequence>
<organism evidence="1 2">
    <name type="scientific">Helicobacter pylori</name>
    <name type="common">Campylobacter pylori</name>
    <dbReference type="NCBI Taxonomy" id="210"/>
    <lineage>
        <taxon>Bacteria</taxon>
        <taxon>Pseudomonadati</taxon>
        <taxon>Campylobacterota</taxon>
        <taxon>Epsilonproteobacteria</taxon>
        <taxon>Campylobacterales</taxon>
        <taxon>Helicobacteraceae</taxon>
        <taxon>Helicobacter</taxon>
    </lineage>
</organism>
<dbReference type="RefSeq" id="WP_108274797.1">
    <property type="nucleotide sequence ID" value="NZ_QBQB01000205.1"/>
</dbReference>
<dbReference type="Proteomes" id="UP000244660">
    <property type="component" value="Unassembled WGS sequence"/>
</dbReference>
<protein>
    <submittedName>
        <fullName evidence="1">Uncharacterized protein</fullName>
    </submittedName>
</protein>